<gene>
    <name evidence="4" type="ORF">SAMN02745941_02010</name>
</gene>
<dbReference type="InterPro" id="IPR052047">
    <property type="entry name" value="GH94_Enzymes"/>
</dbReference>
<dbReference type="Gene3D" id="2.60.420.10">
    <property type="entry name" value="Maltose phosphorylase, domain 3"/>
    <property type="match status" value="1"/>
</dbReference>
<sequence>MINPINHSKSHLECERYKVEPYVMTADVYGAEGHEGRGGWSWYTGTSGWMFRVGIEGILGLKLKGDKGFTIEPAVPDEWNEYEINYRKDKCSYNIKFVRGEKKEIYLDGKLLEDNLVPYLEDGEHLVKVVI</sequence>
<feature type="domain" description="Glycosyl hydrolase 94 catalytic" evidence="3">
    <location>
        <begin position="1"/>
        <end position="60"/>
    </location>
</feature>
<dbReference type="SUPFAM" id="SSF48208">
    <property type="entry name" value="Six-hairpin glycosidases"/>
    <property type="match status" value="1"/>
</dbReference>
<name>A0A1M5YHY2_9CLOT</name>
<accession>A0A1M5YHY2</accession>
<evidence type="ECO:0000313" key="4">
    <source>
        <dbReference type="EMBL" id="SHI11562.1"/>
    </source>
</evidence>
<evidence type="ECO:0000259" key="3">
    <source>
        <dbReference type="Pfam" id="PF17167"/>
    </source>
</evidence>
<keyword evidence="1" id="KW-0328">Glycosyltransferase</keyword>
<evidence type="ECO:0000256" key="2">
    <source>
        <dbReference type="ARBA" id="ARBA00022679"/>
    </source>
</evidence>
<dbReference type="GO" id="GO:0016757">
    <property type="term" value="F:glycosyltransferase activity"/>
    <property type="evidence" value="ECO:0007669"/>
    <property type="project" value="UniProtKB-KW"/>
</dbReference>
<evidence type="ECO:0000313" key="5">
    <source>
        <dbReference type="Proteomes" id="UP000184241"/>
    </source>
</evidence>
<dbReference type="PANTHER" id="PTHR37469:SF2">
    <property type="entry name" value="CELLOBIONIC ACID PHOSPHORYLASE"/>
    <property type="match status" value="1"/>
</dbReference>
<dbReference type="Gene3D" id="1.50.10.10">
    <property type="match status" value="1"/>
</dbReference>
<proteinExistence type="predicted"/>
<evidence type="ECO:0000256" key="1">
    <source>
        <dbReference type="ARBA" id="ARBA00022676"/>
    </source>
</evidence>
<dbReference type="AlphaFoldDB" id="A0A1M5YHY2"/>
<dbReference type="Pfam" id="PF17167">
    <property type="entry name" value="Glyco_hydro_94"/>
    <property type="match status" value="1"/>
</dbReference>
<dbReference type="InterPro" id="IPR012341">
    <property type="entry name" value="6hp_glycosidase-like_sf"/>
</dbReference>
<dbReference type="GO" id="GO:0005975">
    <property type="term" value="P:carbohydrate metabolic process"/>
    <property type="evidence" value="ECO:0007669"/>
    <property type="project" value="InterPro"/>
</dbReference>
<reference evidence="4 5" key="1">
    <citation type="submission" date="2016-11" db="EMBL/GenBank/DDBJ databases">
        <authorList>
            <person name="Jaros S."/>
            <person name="Januszkiewicz K."/>
            <person name="Wedrychowicz H."/>
        </authorList>
    </citation>
    <scope>NUCLEOTIDE SEQUENCE [LARGE SCALE GENOMIC DNA]</scope>
    <source>
        <strain evidence="4 5">DSM 6191</strain>
    </source>
</reference>
<dbReference type="InterPro" id="IPR008928">
    <property type="entry name" value="6-hairpin_glycosidase_sf"/>
</dbReference>
<protein>
    <recommendedName>
        <fullName evidence="3">Glycosyl hydrolase 94 catalytic domain-containing protein</fullName>
    </recommendedName>
</protein>
<dbReference type="InterPro" id="IPR033432">
    <property type="entry name" value="GH94_catalytic"/>
</dbReference>
<dbReference type="PANTHER" id="PTHR37469">
    <property type="entry name" value="CELLOBIONIC ACID PHOSPHORYLASE-RELATED"/>
    <property type="match status" value="1"/>
</dbReference>
<dbReference type="Proteomes" id="UP000184241">
    <property type="component" value="Unassembled WGS sequence"/>
</dbReference>
<organism evidence="4 5">
    <name type="scientific">Clostridium intestinale DSM 6191</name>
    <dbReference type="NCBI Taxonomy" id="1121320"/>
    <lineage>
        <taxon>Bacteria</taxon>
        <taxon>Bacillati</taxon>
        <taxon>Bacillota</taxon>
        <taxon>Clostridia</taxon>
        <taxon>Eubacteriales</taxon>
        <taxon>Clostridiaceae</taxon>
        <taxon>Clostridium</taxon>
    </lineage>
</organism>
<keyword evidence="2" id="KW-0808">Transferase</keyword>
<dbReference type="EMBL" id="FQXU01000006">
    <property type="protein sequence ID" value="SHI11562.1"/>
    <property type="molecule type" value="Genomic_DNA"/>
</dbReference>